<dbReference type="RefSeq" id="WP_107566725.1">
    <property type="nucleotide sequence ID" value="NZ_PYYB01000001.1"/>
</dbReference>
<comment type="caution">
    <text evidence="1">The sequence shown here is derived from an EMBL/GenBank/DDBJ whole genome shotgun (WGS) entry which is preliminary data.</text>
</comment>
<sequence length="660" mass="71438">MRLPEIELDDRRFQELVSEARTRIARVCPEWTEHNVSDPGITLIELFAWMTEMTIYRLNRVPDKVHVQLLDLLGVRLRPPAPARTDVRILLSAPPDEPIEIRAGETEVANVPAYGAPEVVFQVSQGRVIEPLQASACVLTRSGEVRVVPLADGIARPVGPDQAAFATPPQPGDAVLLGFEPALDGLVLELDVEAESARGAGVDPDRPPLRWEVIAADDRWEPCEVLLDTTGGFNFGSGRIVLALPPESTRASFGGERLHWIRCRLLDPFEGGGAYQEPPRLLGVGATVIGATVPAEHATRVEEEPLGESDGTAGQTFELRSAPILAPRGDEVLEVRVSGGRWQPWQPVESFADAGPDDHVYVCDPATGTVELGPALRQPDGSWRRHGAVPEKGALLRMRAYRHGGGREGNVTAGALSVLKNGPSGVAEVVNPRAAAGGVDAEPLDSVRARGPMELRARHRAVTAEDFEHLTREASPRVARVVCVPPDEGSAIAVRLLPTVFPADRPLTFEELQPPRDLLEEVAAHLDQRRLLGATVHVAPVRLRAVSIVVDVQTEPLADTERIREETEQALYTFLNPLVGGTPGEIGTGWEFGRTLNQGELYGVVHAVPGVEYVRLLRVYEADLRTGKQAPEPAGTHVVLQPDEVIASGRHVVKATIRGT</sequence>
<proteinExistence type="predicted"/>
<dbReference type="InterPro" id="IPR011749">
    <property type="entry name" value="CHP02243"/>
</dbReference>
<dbReference type="EMBL" id="PYYB01000001">
    <property type="protein sequence ID" value="PTL58287.1"/>
    <property type="molecule type" value="Genomic_DNA"/>
</dbReference>
<dbReference type="Proteomes" id="UP000240739">
    <property type="component" value="Unassembled WGS sequence"/>
</dbReference>
<dbReference type="AlphaFoldDB" id="A0A2T4UGF1"/>
<organism evidence="1 2">
    <name type="scientific">Paraconexibacter algicola</name>
    <dbReference type="NCBI Taxonomy" id="2133960"/>
    <lineage>
        <taxon>Bacteria</taxon>
        <taxon>Bacillati</taxon>
        <taxon>Actinomycetota</taxon>
        <taxon>Thermoleophilia</taxon>
        <taxon>Solirubrobacterales</taxon>
        <taxon>Paraconexibacteraceae</taxon>
        <taxon>Paraconexibacter</taxon>
    </lineage>
</organism>
<evidence type="ECO:0000313" key="1">
    <source>
        <dbReference type="EMBL" id="PTL58287.1"/>
    </source>
</evidence>
<protein>
    <submittedName>
        <fullName evidence="1">Putative baseplate assembly protein</fullName>
    </submittedName>
</protein>
<reference evidence="1 2" key="1">
    <citation type="submission" date="2018-03" db="EMBL/GenBank/DDBJ databases">
        <title>Aquarubrobacter algicola gen. nov., sp. nov., a novel actinobacterium isolated from shallow eutrophic lake during the end of cyanobacterial harmful algal blooms.</title>
        <authorList>
            <person name="Chun S.J."/>
        </authorList>
    </citation>
    <scope>NUCLEOTIDE SEQUENCE [LARGE SCALE GENOMIC DNA]</scope>
    <source>
        <strain evidence="1 2">Seoho-28</strain>
    </source>
</reference>
<name>A0A2T4UGF1_9ACTN</name>
<evidence type="ECO:0000313" key="2">
    <source>
        <dbReference type="Proteomes" id="UP000240739"/>
    </source>
</evidence>
<dbReference type="NCBIfam" id="TIGR02243">
    <property type="entry name" value="putative baseplate assembly protein"/>
    <property type="match status" value="1"/>
</dbReference>
<accession>A0A2T4UGF1</accession>
<gene>
    <name evidence="1" type="ORF">C7Y72_00805</name>
</gene>
<dbReference type="OrthoDB" id="9027184at2"/>
<keyword evidence="2" id="KW-1185">Reference proteome</keyword>